<reference evidence="2 3" key="1">
    <citation type="journal article" date="2011" name="Proc. Natl. Acad. Sci. U.S.A.">
        <title>Evolutionary erosion of yeast sex chromosomes by mating-type switching accidents.</title>
        <authorList>
            <person name="Gordon J.L."/>
            <person name="Armisen D."/>
            <person name="Proux-Wera E."/>
            <person name="Oheigeartaigh S.S."/>
            <person name="Byrne K.P."/>
            <person name="Wolfe K.H."/>
        </authorList>
    </citation>
    <scope>NUCLEOTIDE SEQUENCE [LARGE SCALE GENOMIC DNA]</scope>
    <source>
        <strain evidence="3">ATCC 22294 / BCRC 22015 / CBS 2517 / CECT 1963 / NBRC 1671 / NRRL Y-8276</strain>
    </source>
</reference>
<feature type="chain" id="PRO_5003558873" evidence="1">
    <location>
        <begin position="33"/>
        <end position="323"/>
    </location>
</feature>
<dbReference type="EMBL" id="HE650823">
    <property type="protein sequence ID" value="CCF57655.1"/>
    <property type="molecule type" value="Genomic_DNA"/>
</dbReference>
<dbReference type="RefSeq" id="XP_003956790.1">
    <property type="nucleotide sequence ID" value="XM_003956741.1"/>
</dbReference>
<dbReference type="KEGG" id="kaf:KAFR_0C06595"/>
<gene>
    <name evidence="2" type="primary">KAFR0C06595</name>
    <name evidence="2" type="ORF">KAFR_0C06595</name>
</gene>
<feature type="signal peptide" evidence="1">
    <location>
        <begin position="1"/>
        <end position="32"/>
    </location>
</feature>
<keyword evidence="1" id="KW-0732">Signal</keyword>
<dbReference type="AlphaFoldDB" id="H2ATF5"/>
<evidence type="ECO:0000313" key="2">
    <source>
        <dbReference type="EMBL" id="CCF57655.1"/>
    </source>
</evidence>
<dbReference type="GeneID" id="13885573"/>
<organism evidence="2 3">
    <name type="scientific">Kazachstania africana (strain ATCC 22294 / BCRC 22015 / CBS 2517 / CECT 1963 / NBRC 1671 / NRRL Y-8276)</name>
    <name type="common">Yeast</name>
    <name type="synonym">Kluyveromyces africanus</name>
    <dbReference type="NCBI Taxonomy" id="1071382"/>
    <lineage>
        <taxon>Eukaryota</taxon>
        <taxon>Fungi</taxon>
        <taxon>Dikarya</taxon>
        <taxon>Ascomycota</taxon>
        <taxon>Saccharomycotina</taxon>
        <taxon>Saccharomycetes</taxon>
        <taxon>Saccharomycetales</taxon>
        <taxon>Saccharomycetaceae</taxon>
        <taxon>Kazachstania</taxon>
    </lineage>
</organism>
<keyword evidence="3" id="KW-1185">Reference proteome</keyword>
<protein>
    <submittedName>
        <fullName evidence="2">Uncharacterized protein</fullName>
    </submittedName>
</protein>
<accession>H2ATF5</accession>
<name>H2ATF5_KAZAF</name>
<dbReference type="InParanoid" id="H2ATF5"/>
<proteinExistence type="predicted"/>
<evidence type="ECO:0000256" key="1">
    <source>
        <dbReference type="SAM" id="SignalP"/>
    </source>
</evidence>
<dbReference type="HOGENOM" id="CLU_882967_0_0_1"/>
<evidence type="ECO:0000313" key="3">
    <source>
        <dbReference type="Proteomes" id="UP000005220"/>
    </source>
</evidence>
<sequence>MRLVATRMSFFNINSFSALIASMCLLTYVAVSTENNSTTLLSNNTDEVTAKYFSPARGNPYLPTDDLYRPYITFQLLSQLYNNHPTKDISLITQNNETGIVVIRTHVVTNYSKLYEEASDELYSYIDMKLFSQLNALFTGTNVSNKTFENFEKGYYREIIVDSYKKAKSHIATTAYKGSDPSFSMSFISLVDTLSTIVSNIYGLVKDGSSNKKHSSTQICSSYSNTVKVDGKKVEYLVYKYSKNGHGCNFAKGSDLEAILIEAIDTKFPRGTTGACVTLFHDESRVAYAKFIMADSKMDFDDVACEAVSGWDAPGPVAGTVSA</sequence>
<dbReference type="Proteomes" id="UP000005220">
    <property type="component" value="Chromosome 3"/>
</dbReference>